<accession>A0A1Y0ES46</accession>
<dbReference type="Proteomes" id="UP000196138">
    <property type="component" value="Chromosome"/>
</dbReference>
<dbReference type="AlphaFoldDB" id="A0A1Y0ES46"/>
<sequence length="92" mass="9290">MRARKGFHARQAPGVTGRVLVGGARPGTASDAPAGASTVAAAGAPSGRESAQAPGTRLAAEGMDIRIQAFLHPSPGQLFATSLRPVMQPITM</sequence>
<reference evidence="2 3" key="1">
    <citation type="submission" date="2017-05" db="EMBL/GenBank/DDBJ databases">
        <authorList>
            <person name="Song R."/>
            <person name="Chenine A.L."/>
            <person name="Ruprecht R.M."/>
        </authorList>
    </citation>
    <scope>NUCLEOTIDE SEQUENCE [LARGE SCALE GENOMIC DNA]</scope>
    <source>
        <strain evidence="2 3">DSM 26136</strain>
    </source>
</reference>
<keyword evidence="3" id="KW-1185">Reference proteome</keyword>
<evidence type="ECO:0000313" key="3">
    <source>
        <dbReference type="Proteomes" id="UP000196138"/>
    </source>
</evidence>
<dbReference type="KEGG" id="cser:CCO03_19045"/>
<proteinExistence type="predicted"/>
<feature type="compositionally biased region" description="Low complexity" evidence="1">
    <location>
        <begin position="29"/>
        <end position="47"/>
    </location>
</feature>
<protein>
    <submittedName>
        <fullName evidence="2">Uncharacterized protein</fullName>
    </submittedName>
</protein>
<evidence type="ECO:0000256" key="1">
    <source>
        <dbReference type="SAM" id="MobiDB-lite"/>
    </source>
</evidence>
<organism evidence="2 3">
    <name type="scientific">Comamonas serinivorans</name>
    <dbReference type="NCBI Taxonomy" id="1082851"/>
    <lineage>
        <taxon>Bacteria</taxon>
        <taxon>Pseudomonadati</taxon>
        <taxon>Pseudomonadota</taxon>
        <taxon>Betaproteobacteria</taxon>
        <taxon>Burkholderiales</taxon>
        <taxon>Comamonadaceae</taxon>
        <taxon>Comamonas</taxon>
    </lineage>
</organism>
<name>A0A1Y0ES46_9BURK</name>
<dbReference type="EMBL" id="CP021455">
    <property type="protein sequence ID" value="ARU06477.1"/>
    <property type="molecule type" value="Genomic_DNA"/>
</dbReference>
<gene>
    <name evidence="2" type="ORF">CCO03_19045</name>
</gene>
<evidence type="ECO:0000313" key="2">
    <source>
        <dbReference type="EMBL" id="ARU06477.1"/>
    </source>
</evidence>
<feature type="region of interest" description="Disordered" evidence="1">
    <location>
        <begin position="1"/>
        <end position="56"/>
    </location>
</feature>